<organism evidence="11 12">
    <name type="scientific">Sorangium cellulosum</name>
    <name type="common">Polyangium cellulosum</name>
    <dbReference type="NCBI Taxonomy" id="56"/>
    <lineage>
        <taxon>Bacteria</taxon>
        <taxon>Pseudomonadati</taxon>
        <taxon>Myxococcota</taxon>
        <taxon>Polyangia</taxon>
        <taxon>Polyangiales</taxon>
        <taxon>Polyangiaceae</taxon>
        <taxon>Sorangium</taxon>
    </lineage>
</organism>
<keyword evidence="9 10" id="KW-0472">Membrane</keyword>
<dbReference type="CDD" id="cd00333">
    <property type="entry name" value="MIP"/>
    <property type="match status" value="1"/>
</dbReference>
<protein>
    <recommendedName>
        <fullName evidence="10">Aquaporin Z</fullName>
    </recommendedName>
</protein>
<comment type="caution">
    <text evidence="11">The sequence shown here is derived from an EMBL/GenBank/DDBJ whole genome shotgun (WGS) entry which is preliminary data.</text>
</comment>
<dbReference type="PANTHER" id="PTHR19139:SF199">
    <property type="entry name" value="MIP17260P"/>
    <property type="match status" value="1"/>
</dbReference>
<dbReference type="Pfam" id="PF00230">
    <property type="entry name" value="MIP"/>
    <property type="match status" value="1"/>
</dbReference>
<dbReference type="NCBIfam" id="NF003838">
    <property type="entry name" value="PRK05420.1"/>
    <property type="match status" value="1"/>
</dbReference>
<dbReference type="InterPro" id="IPR034294">
    <property type="entry name" value="Aquaporin_transptr"/>
</dbReference>
<dbReference type="PANTHER" id="PTHR19139">
    <property type="entry name" value="AQUAPORIN TRANSPORTER"/>
    <property type="match status" value="1"/>
</dbReference>
<keyword evidence="5" id="KW-0997">Cell inner membrane</keyword>
<dbReference type="AlphaFoldDB" id="A0A150R844"/>
<keyword evidence="6 10" id="KW-0812">Transmembrane</keyword>
<dbReference type="PROSITE" id="PS00221">
    <property type="entry name" value="MIP"/>
    <property type="match status" value="1"/>
</dbReference>
<feature type="short sequence motif" description="NPA 1" evidence="10">
    <location>
        <begin position="67"/>
        <end position="69"/>
    </location>
</feature>
<comment type="catalytic activity">
    <reaction evidence="10">
        <text>H2O(in) = H2O(out)</text>
        <dbReference type="Rhea" id="RHEA:29667"/>
        <dbReference type="ChEBI" id="CHEBI:15377"/>
    </reaction>
</comment>
<feature type="transmembrane region" description="Helical" evidence="10">
    <location>
        <begin position="132"/>
        <end position="155"/>
    </location>
</feature>
<sequence>MEMSLSRRTAAEFLGTFWLVLGGCGSAVLAAAYPWLGIGFLGVALAFGLSVLTMAFAVGHISGAHFNPAVTIGLIVGGRFPARDLLPYLLAQVAGAIVAAGILYLIASGSAGFSLSAGFASNGYGARSPGGYSLFASLVAEIVFTFGFVMVFLGATDLRAPIGFAPIPIGLALTLVHLIGLPVTNVSVNPARSTGPALFVGGGALSQLWLFWLAPLAGGALAGVLYPLLVGARPVRAAVAPRSTV</sequence>
<dbReference type="SUPFAM" id="SSF81338">
    <property type="entry name" value="Aquaporin-like"/>
    <property type="match status" value="1"/>
</dbReference>
<feature type="transmembrane region" description="Helical" evidence="10">
    <location>
        <begin position="208"/>
        <end position="229"/>
    </location>
</feature>
<dbReference type="InterPro" id="IPR000425">
    <property type="entry name" value="MIP"/>
</dbReference>
<reference evidence="11 12" key="1">
    <citation type="submission" date="2014-02" db="EMBL/GenBank/DDBJ databases">
        <title>The small core and large imbalanced accessory genome model reveals a collaborative survival strategy of Sorangium cellulosum strains in nature.</title>
        <authorList>
            <person name="Han K."/>
            <person name="Peng R."/>
            <person name="Blom J."/>
            <person name="Li Y.-Z."/>
        </authorList>
    </citation>
    <scope>NUCLEOTIDE SEQUENCE [LARGE SCALE GENOMIC DNA]</scope>
    <source>
        <strain evidence="11 12">So0011-07</strain>
    </source>
</reference>
<dbReference type="InterPro" id="IPR022357">
    <property type="entry name" value="MIP_CS"/>
</dbReference>
<feature type="transmembrane region" description="Helical" evidence="10">
    <location>
        <begin position="40"/>
        <end position="64"/>
    </location>
</feature>
<evidence type="ECO:0000256" key="6">
    <source>
        <dbReference type="ARBA" id="ARBA00022692"/>
    </source>
</evidence>
<evidence type="ECO:0000256" key="1">
    <source>
        <dbReference type="ARBA" id="ARBA00004651"/>
    </source>
</evidence>
<comment type="function">
    <text evidence="10">Channel that permits osmotically driven movement of water in both directions. It is involved in the osmoregulation and in the maintenance of cell turgor during volume expansion in rapidly growing cells. It mediates rapid entry or exit of water in response to abrupt changes in osmolarity.</text>
</comment>
<comment type="domain">
    <text evidence="10">Aquaporins contain two tandem repeats each containing three membrane-spanning domains and a pore-forming loop with the signature motif Asn-Pro-Ala (NPA).</text>
</comment>
<evidence type="ECO:0000256" key="9">
    <source>
        <dbReference type="ARBA" id="ARBA00023136"/>
    </source>
</evidence>
<dbReference type="FunFam" id="1.20.1080.10:FF:000007">
    <property type="entry name" value="Aquaporin Z"/>
    <property type="match status" value="1"/>
</dbReference>
<gene>
    <name evidence="10" type="primary">aqpZ</name>
    <name evidence="11" type="ORF">BE17_35770</name>
</gene>
<dbReference type="EMBL" id="JEMB01003008">
    <property type="protein sequence ID" value="KYF76469.1"/>
    <property type="molecule type" value="Genomic_DNA"/>
</dbReference>
<dbReference type="Proteomes" id="UP000075635">
    <property type="component" value="Unassembled WGS sequence"/>
</dbReference>
<keyword evidence="3 10" id="KW-0813">Transport</keyword>
<evidence type="ECO:0000256" key="7">
    <source>
        <dbReference type="ARBA" id="ARBA00022737"/>
    </source>
</evidence>
<feature type="site" description="Selectivity filter" evidence="10">
    <location>
        <position position="47"/>
    </location>
</feature>
<evidence type="ECO:0000313" key="11">
    <source>
        <dbReference type="EMBL" id="KYF76469.1"/>
    </source>
</evidence>
<keyword evidence="4 10" id="KW-1003">Cell membrane</keyword>
<evidence type="ECO:0000256" key="3">
    <source>
        <dbReference type="ARBA" id="ARBA00022448"/>
    </source>
</evidence>
<accession>A0A150R844</accession>
<comment type="caution">
    <text evidence="10">Lacks conserved residue(s) required for the propagation of feature annotation.</text>
</comment>
<dbReference type="HAMAP" id="MF_01146">
    <property type="entry name" value="Aquaporin_Z"/>
    <property type="match status" value="1"/>
</dbReference>
<dbReference type="GO" id="GO:0005886">
    <property type="term" value="C:plasma membrane"/>
    <property type="evidence" value="ECO:0007669"/>
    <property type="project" value="UniProtKB-SubCell"/>
</dbReference>
<keyword evidence="7 10" id="KW-0677">Repeat</keyword>
<dbReference type="PRINTS" id="PR00783">
    <property type="entry name" value="MINTRINSICP"/>
</dbReference>
<dbReference type="Gene3D" id="1.20.1080.10">
    <property type="entry name" value="Glycerol uptake facilitator protein"/>
    <property type="match status" value="1"/>
</dbReference>
<proteinExistence type="inferred from homology"/>
<feature type="site" description="Involved in tetramerization or stability of the tetramer" evidence="10">
    <location>
        <position position="24"/>
    </location>
</feature>
<comment type="subcellular location">
    <subcellularLocation>
        <location evidence="1 10">Cell membrane</location>
        <topology evidence="1 10">Multi-pass membrane protein</topology>
    </subcellularLocation>
</comment>
<feature type="site" description="Selectivity filter" evidence="10">
    <location>
        <position position="177"/>
    </location>
</feature>
<evidence type="ECO:0000256" key="10">
    <source>
        <dbReference type="HAMAP-Rule" id="MF_01146"/>
    </source>
</evidence>
<keyword evidence="8 10" id="KW-1133">Transmembrane helix</keyword>
<evidence type="ECO:0000313" key="12">
    <source>
        <dbReference type="Proteomes" id="UP000075635"/>
    </source>
</evidence>
<feature type="transmembrane region" description="Helical" evidence="10">
    <location>
        <begin position="85"/>
        <end position="107"/>
    </location>
</feature>
<evidence type="ECO:0000256" key="5">
    <source>
        <dbReference type="ARBA" id="ARBA00022519"/>
    </source>
</evidence>
<name>A0A150R844_SORCE</name>
<feature type="transmembrane region" description="Helical" evidence="10">
    <location>
        <begin position="167"/>
        <end position="188"/>
    </location>
</feature>
<dbReference type="InterPro" id="IPR023743">
    <property type="entry name" value="Aquaporin_Z"/>
</dbReference>
<evidence type="ECO:0000256" key="8">
    <source>
        <dbReference type="ARBA" id="ARBA00022989"/>
    </source>
</evidence>
<evidence type="ECO:0000256" key="2">
    <source>
        <dbReference type="ARBA" id="ARBA00006175"/>
    </source>
</evidence>
<feature type="site" description="Selectivity filter" evidence="10">
    <location>
        <position position="192"/>
    </location>
</feature>
<comment type="similarity">
    <text evidence="2 10">Belongs to the MIP/aquaporin (TC 1.A.8) family.</text>
</comment>
<dbReference type="GO" id="GO:0015250">
    <property type="term" value="F:water channel activity"/>
    <property type="evidence" value="ECO:0007669"/>
    <property type="project" value="UniProtKB-UniRule"/>
</dbReference>
<evidence type="ECO:0000256" key="4">
    <source>
        <dbReference type="ARBA" id="ARBA00022475"/>
    </source>
</evidence>
<feature type="short sequence motif" description="NPA 2" evidence="10">
    <location>
        <begin position="189"/>
        <end position="191"/>
    </location>
</feature>
<dbReference type="NCBIfam" id="TIGR00861">
    <property type="entry name" value="MIP"/>
    <property type="match status" value="1"/>
</dbReference>
<comment type="subunit">
    <text evidence="10">Homotetramer.</text>
</comment>
<dbReference type="PROSITE" id="PS51257">
    <property type="entry name" value="PROKAR_LIPOPROTEIN"/>
    <property type="match status" value="1"/>
</dbReference>
<dbReference type="InterPro" id="IPR023271">
    <property type="entry name" value="Aquaporin-like"/>
</dbReference>